<dbReference type="GO" id="GO:0016491">
    <property type="term" value="F:oxidoreductase activity"/>
    <property type="evidence" value="ECO:0007669"/>
    <property type="project" value="UniProtKB-KW"/>
</dbReference>
<sequence>MKITILGTGMVGQTVASKLFKLGHIVTMGTRNPEETKQRTQANQITGESFSDWFKKQEGIKLTNLEESALEADFVINATSGQASIDVLKKVGEANLSGKVLLDIANPLDFSQGMPPSLFVSNTDSLGEQIQKEFPELKVVKSLNTMNMLIMMNPESIPGNHNVFVSGNDANAKEKVSGLLKSIGWKQENIIDLGDITTARGTEMLLPIWLRLWTALGHANFNFHIQQSK</sequence>
<gene>
    <name evidence="3" type="ORF">JMN32_18200</name>
</gene>
<dbReference type="PANTHER" id="PTHR14239:SF10">
    <property type="entry name" value="REDUCTASE"/>
    <property type="match status" value="1"/>
</dbReference>
<dbReference type="EMBL" id="JAEUGD010000059">
    <property type="protein sequence ID" value="MBL6448252.1"/>
    <property type="molecule type" value="Genomic_DNA"/>
</dbReference>
<dbReference type="AlphaFoldDB" id="A0A937G082"/>
<proteinExistence type="predicted"/>
<dbReference type="InterPro" id="IPR036291">
    <property type="entry name" value="NAD(P)-bd_dom_sf"/>
</dbReference>
<evidence type="ECO:0000313" key="3">
    <source>
        <dbReference type="EMBL" id="MBL6448252.1"/>
    </source>
</evidence>
<evidence type="ECO:0000256" key="1">
    <source>
        <dbReference type="ARBA" id="ARBA00023002"/>
    </source>
</evidence>
<protein>
    <submittedName>
        <fullName evidence="3">NAD(P)-binding domain-containing protein</fullName>
    </submittedName>
</protein>
<dbReference type="Gene3D" id="3.40.50.720">
    <property type="entry name" value="NAD(P)-binding Rossmann-like Domain"/>
    <property type="match status" value="1"/>
</dbReference>
<keyword evidence="1" id="KW-0560">Oxidoreductase</keyword>
<name>A0A937G082_9BACT</name>
<comment type="caution">
    <text evidence="3">The sequence shown here is derived from an EMBL/GenBank/DDBJ whole genome shotgun (WGS) entry which is preliminary data.</text>
</comment>
<evidence type="ECO:0000313" key="4">
    <source>
        <dbReference type="Proteomes" id="UP000614216"/>
    </source>
</evidence>
<feature type="domain" description="Pyrroline-5-carboxylate reductase catalytic N-terminal" evidence="2">
    <location>
        <begin position="2"/>
        <end position="107"/>
    </location>
</feature>
<dbReference type="InterPro" id="IPR051267">
    <property type="entry name" value="STEAP_metalloreductase"/>
</dbReference>
<keyword evidence="4" id="KW-1185">Reference proteome</keyword>
<dbReference type="Proteomes" id="UP000614216">
    <property type="component" value="Unassembled WGS sequence"/>
</dbReference>
<dbReference type="RefSeq" id="WP_202857794.1">
    <property type="nucleotide sequence ID" value="NZ_JAEUGD010000059.1"/>
</dbReference>
<accession>A0A937G082</accession>
<evidence type="ECO:0000259" key="2">
    <source>
        <dbReference type="Pfam" id="PF03807"/>
    </source>
</evidence>
<dbReference type="SUPFAM" id="SSF51735">
    <property type="entry name" value="NAD(P)-binding Rossmann-fold domains"/>
    <property type="match status" value="1"/>
</dbReference>
<dbReference type="PANTHER" id="PTHR14239">
    <property type="entry name" value="DUDULIN-RELATED"/>
    <property type="match status" value="1"/>
</dbReference>
<dbReference type="InterPro" id="IPR028939">
    <property type="entry name" value="P5C_Rdtase_cat_N"/>
</dbReference>
<organism evidence="3 4">
    <name type="scientific">Fulvivirga marina</name>
    <dbReference type="NCBI Taxonomy" id="2494733"/>
    <lineage>
        <taxon>Bacteria</taxon>
        <taxon>Pseudomonadati</taxon>
        <taxon>Bacteroidota</taxon>
        <taxon>Cytophagia</taxon>
        <taxon>Cytophagales</taxon>
        <taxon>Fulvivirgaceae</taxon>
        <taxon>Fulvivirga</taxon>
    </lineage>
</organism>
<dbReference type="Pfam" id="PF03807">
    <property type="entry name" value="F420_oxidored"/>
    <property type="match status" value="1"/>
</dbReference>
<reference evidence="3" key="1">
    <citation type="submission" date="2021-01" db="EMBL/GenBank/DDBJ databases">
        <title>Fulvivirga kasyanovii gen. nov., sp nov., a novel member of the phylum Bacteroidetes isolated from seawater in a mussel farm.</title>
        <authorList>
            <person name="Zhao L.-H."/>
            <person name="Wang Z.-J."/>
        </authorList>
    </citation>
    <scope>NUCLEOTIDE SEQUENCE</scope>
    <source>
        <strain evidence="3">29W222</strain>
    </source>
</reference>